<proteinExistence type="predicted"/>
<dbReference type="SFLD" id="SFLDS00029">
    <property type="entry name" value="Radical_SAM"/>
    <property type="match status" value="1"/>
</dbReference>
<dbReference type="Proteomes" id="UP001594351">
    <property type="component" value="Unassembled WGS sequence"/>
</dbReference>
<protein>
    <submittedName>
        <fullName evidence="5">Twitch domain-containing radical SAM protein</fullName>
    </submittedName>
</protein>
<comment type="caution">
    <text evidence="5">The sequence shown here is derived from an EMBL/GenBank/DDBJ whole genome shotgun (WGS) entry which is preliminary data.</text>
</comment>
<dbReference type="EMBL" id="JBHPBY010000001">
    <property type="protein sequence ID" value="MFC1848574.1"/>
    <property type="molecule type" value="Genomic_DNA"/>
</dbReference>
<evidence type="ECO:0000313" key="6">
    <source>
        <dbReference type="Proteomes" id="UP001594351"/>
    </source>
</evidence>
<name>A0ABV6YQS6_UNCC1</name>
<evidence type="ECO:0000313" key="5">
    <source>
        <dbReference type="EMBL" id="MFC1848574.1"/>
    </source>
</evidence>
<keyword evidence="3" id="KW-0408">Iron</keyword>
<dbReference type="InterPro" id="IPR007197">
    <property type="entry name" value="rSAM"/>
</dbReference>
<organism evidence="5 6">
    <name type="scientific">candidate division CSSED10-310 bacterium</name>
    <dbReference type="NCBI Taxonomy" id="2855610"/>
    <lineage>
        <taxon>Bacteria</taxon>
        <taxon>Bacteria division CSSED10-310</taxon>
    </lineage>
</organism>
<keyword evidence="6" id="KW-1185">Reference proteome</keyword>
<dbReference type="InterPro" id="IPR050377">
    <property type="entry name" value="Radical_SAM_PqqE_MftC-like"/>
</dbReference>
<keyword evidence="4" id="KW-0411">Iron-sulfur</keyword>
<evidence type="ECO:0000256" key="1">
    <source>
        <dbReference type="ARBA" id="ARBA00022691"/>
    </source>
</evidence>
<gene>
    <name evidence="5" type="ORF">ACFL27_00055</name>
</gene>
<reference evidence="5 6" key="1">
    <citation type="submission" date="2024-09" db="EMBL/GenBank/DDBJ databases">
        <title>Laminarin stimulates single cell rates of sulfate reduction while oxygen inhibits transcriptomic activity in coastal marine sediment.</title>
        <authorList>
            <person name="Lindsay M."/>
            <person name="Orcutt B."/>
            <person name="Emerson D."/>
            <person name="Stepanauskas R."/>
            <person name="D'Angelo T."/>
        </authorList>
    </citation>
    <scope>NUCLEOTIDE SEQUENCE [LARGE SCALE GENOMIC DNA]</scope>
    <source>
        <strain evidence="5">SAG AM-311-K15</strain>
    </source>
</reference>
<dbReference type="PANTHER" id="PTHR11228">
    <property type="entry name" value="RADICAL SAM DOMAIN PROTEIN"/>
    <property type="match status" value="1"/>
</dbReference>
<dbReference type="SUPFAM" id="SSF102114">
    <property type="entry name" value="Radical SAM enzymes"/>
    <property type="match status" value="1"/>
</dbReference>
<keyword evidence="1" id="KW-0949">S-adenosyl-L-methionine</keyword>
<evidence type="ECO:0000256" key="2">
    <source>
        <dbReference type="ARBA" id="ARBA00022723"/>
    </source>
</evidence>
<keyword evidence="2" id="KW-0479">Metal-binding</keyword>
<dbReference type="NCBIfam" id="NF033640">
    <property type="entry name" value="N_Twi_rSAM"/>
    <property type="match status" value="1"/>
</dbReference>
<dbReference type="InterPro" id="IPR058240">
    <property type="entry name" value="rSAM_sf"/>
</dbReference>
<dbReference type="Gene3D" id="3.20.20.70">
    <property type="entry name" value="Aldolase class I"/>
    <property type="match status" value="2"/>
</dbReference>
<dbReference type="PANTHER" id="PTHR11228:SF7">
    <property type="entry name" value="PQQA PEPTIDE CYCLASE"/>
    <property type="match status" value="1"/>
</dbReference>
<dbReference type="InterPro" id="IPR013785">
    <property type="entry name" value="Aldolase_TIM"/>
</dbReference>
<evidence type="ECO:0000256" key="4">
    <source>
        <dbReference type="ARBA" id="ARBA00023014"/>
    </source>
</evidence>
<evidence type="ECO:0000256" key="3">
    <source>
        <dbReference type="ARBA" id="ARBA00023004"/>
    </source>
</evidence>
<accession>A0ABV6YQS6</accession>
<sequence>MDTLRNKPLTDSFCILPWLQVFIGLKGALKICCHSVMGKEFVNQKDEILFFHKHNLEYLWNCKSLLDIRMKMLKGERIADCELCYSLEEKAGFSQRVFYCSVFYEEYLRLQEAGEFETTLKNGGKTQFKPIYFNCNMGNRCNLACRMCSPQSSIVKAHETFRFLRGKNLSEFSDGYVPPLYINDGFLPPLYSINKNMNRNSEVPWQMLYEEFQESYDYCNDIRFWQQIEQIIPYLQLLVLHGGEPLLYQNEIMSLVDNIVRHRREACIKFVFVTNLIFDNPGFIKKLSLIEWKFFQIVFSIDGCKKLQEYIRYPLKWDVFENNINTILSLGDRINLTASITVDAYNVYQLTDVLDYLETFWDKTNLSISMNFLQVPYYLKTDILPQKIKTEAIQRIKDFMKRSKFINDDKRSGQLKNELDYVIKNLDHEDDTLLERRKKFVQFTRALDKLRGQNILDVCPEMEHLFS</sequence>